<dbReference type="GO" id="GO:0008955">
    <property type="term" value="F:peptidoglycan glycosyltransferase activity"/>
    <property type="evidence" value="ECO:0007669"/>
    <property type="project" value="UniProtKB-EC"/>
</dbReference>
<evidence type="ECO:0000313" key="18">
    <source>
        <dbReference type="Proteomes" id="UP000323317"/>
    </source>
</evidence>
<evidence type="ECO:0000256" key="2">
    <source>
        <dbReference type="ARBA" id="ARBA00007739"/>
    </source>
</evidence>
<evidence type="ECO:0000256" key="8">
    <source>
        <dbReference type="ARBA" id="ARBA00022960"/>
    </source>
</evidence>
<keyword evidence="6" id="KW-0808">Transferase</keyword>
<dbReference type="CDD" id="cd00063">
    <property type="entry name" value="FN3"/>
    <property type="match status" value="1"/>
</dbReference>
<keyword evidence="5" id="KW-0328">Glycosyltransferase</keyword>
<dbReference type="GO" id="GO:0009002">
    <property type="term" value="F:serine-type D-Ala-D-Ala carboxypeptidase activity"/>
    <property type="evidence" value="ECO:0007669"/>
    <property type="project" value="UniProtKB-EC"/>
</dbReference>
<comment type="catalytic activity">
    <reaction evidence="13">
        <text>[GlcNAc-(1-&gt;4)-Mur2Ac(oyl-L-Ala-gamma-D-Glu-L-Lys-D-Ala-D-Ala)](n)-di-trans,octa-cis-undecaprenyl diphosphate + beta-D-GlcNAc-(1-&gt;4)-Mur2Ac(oyl-L-Ala-gamma-D-Glu-L-Lys-D-Ala-D-Ala)-di-trans,octa-cis-undecaprenyl diphosphate = [GlcNAc-(1-&gt;4)-Mur2Ac(oyl-L-Ala-gamma-D-Glu-L-Lys-D-Ala-D-Ala)](n+1)-di-trans,octa-cis-undecaprenyl diphosphate + di-trans,octa-cis-undecaprenyl diphosphate + H(+)</text>
        <dbReference type="Rhea" id="RHEA:23708"/>
        <dbReference type="Rhea" id="RHEA-COMP:9602"/>
        <dbReference type="Rhea" id="RHEA-COMP:9603"/>
        <dbReference type="ChEBI" id="CHEBI:15378"/>
        <dbReference type="ChEBI" id="CHEBI:58405"/>
        <dbReference type="ChEBI" id="CHEBI:60033"/>
        <dbReference type="ChEBI" id="CHEBI:78435"/>
        <dbReference type="EC" id="2.4.99.28"/>
    </reaction>
</comment>
<gene>
    <name evidence="17" type="ORF">FZC79_06325</name>
</gene>
<keyword evidence="7" id="KW-0378">Hydrolase</keyword>
<dbReference type="Gene3D" id="2.60.40.10">
    <property type="entry name" value="Immunoglobulins"/>
    <property type="match status" value="1"/>
</dbReference>
<feature type="transmembrane region" description="Helical" evidence="15">
    <location>
        <begin position="37"/>
        <end position="63"/>
    </location>
</feature>
<reference evidence="17 18" key="1">
    <citation type="submission" date="2019-08" db="EMBL/GenBank/DDBJ databases">
        <title>Bacillus genomes from the desert of Cuatro Cienegas, Coahuila.</title>
        <authorList>
            <person name="Olmedo-Alvarez G."/>
        </authorList>
    </citation>
    <scope>NUCLEOTIDE SEQUENCE [LARGE SCALE GENOMIC DNA]</scope>
    <source>
        <strain evidence="17 18">CH40_1T</strain>
    </source>
</reference>
<dbReference type="SUPFAM" id="SSF49265">
    <property type="entry name" value="Fibronectin type III"/>
    <property type="match status" value="1"/>
</dbReference>
<dbReference type="InterPro" id="IPR050396">
    <property type="entry name" value="Glycosyltr_51/Transpeptidase"/>
</dbReference>
<evidence type="ECO:0000256" key="11">
    <source>
        <dbReference type="ARBA" id="ARBA00023316"/>
    </source>
</evidence>
<evidence type="ECO:0000256" key="12">
    <source>
        <dbReference type="ARBA" id="ARBA00034000"/>
    </source>
</evidence>
<dbReference type="GO" id="GO:0008360">
    <property type="term" value="P:regulation of cell shape"/>
    <property type="evidence" value="ECO:0007669"/>
    <property type="project" value="UniProtKB-KW"/>
</dbReference>
<name>A0A5D4KIA9_9BACI</name>
<evidence type="ECO:0000259" key="16">
    <source>
        <dbReference type="PROSITE" id="PS50853"/>
    </source>
</evidence>
<dbReference type="InterPro" id="IPR001264">
    <property type="entry name" value="Glyco_trans_51"/>
</dbReference>
<dbReference type="NCBIfam" id="TIGR02074">
    <property type="entry name" value="PBP_1a_fam"/>
    <property type="match status" value="1"/>
</dbReference>
<keyword evidence="11" id="KW-0961">Cell wall biogenesis/degradation</keyword>
<dbReference type="PANTHER" id="PTHR32282:SF29">
    <property type="entry name" value="PENICILLIN-BINDING PROTEIN 1A"/>
    <property type="match status" value="1"/>
</dbReference>
<keyword evidence="15" id="KW-0472">Membrane</keyword>
<comment type="caution">
    <text evidence="17">The sequence shown here is derived from an EMBL/GenBank/DDBJ whole genome shotgun (WGS) entry which is preliminary data.</text>
</comment>
<sequence>MKERIHTMSGQYKSREEKRLAQQKKAKGNGKGKKKSFFAKAIISLFIIGIIGMLSGAGLFAYYASKAPELDESLLKDPIASEIFDMNGDLITTVGTEKRDYVNYEQIPPLMEDAILATEDNRFYKHNGIDIIRLGGAVIANVTNGFGSEGASTLTQQVIKGSFLSPDKTLERKAQEAWLAVKLEQDYTKQEIFEMYFNKVYMSAGINGFGTAATYYYGKELKDLELHEAALLAGMPQSPNNYNPFDYPENAEKRRNIVLSLMHQHEKISQEEMEQAQAMPVTESLVSEEAREERSIDKYQAFVDVVIDEVAELGDYNLFTDGLKVYTTVDPKAQERVEAILAGEAIDFDYPTRHEEIFQAGITLLDTQTGEIRAIGGGQAYGEENKRGFNFAVDQKRQPGSTIKPLLDYAPGIEHEKWSTYHQFKDEPYTYEKGTEVNNWDGQFKGDVSMRLSLWDSRNVPAVKALKEVGIDKGTEFIANLGLKFDEPLYESSAIGATPGVNSVQMAGAYAAFGNGGIYNKPHSVTKVILRDGETEVNVDPEPKTVMKDYTAYMINDMLKDVLQPGATGIYANVPGLPMAGKSGTTNYDKTYIAENGIPKNEAPDSWFVGYTTNYTASVWTGYKEMQYSLNPLERRIAQYIVKDIMSYVSQDIDTQDFKKPKSVVESPVEKGSNPARLPSDYTPEDRITYELFVRGTEPSKVSEQFDKIPAPKGLEGEFDNDKKTITLTWDYDDDDRKPSFEVKASFNGEDSKVLSTTSEKGLIVENIAADGSYTFTVTAVDGEQRSEPVSVTVNVEGQEPEEEPEEDIEETPEGEENEDGANEEDEEENGEGNGDGENEEDETTPPAEDGTDEENDDDAGEDQGEGNGNTGGTGTDTNSNDDQ</sequence>
<feature type="domain" description="Fibronectin type-III" evidence="16">
    <location>
        <begin position="711"/>
        <end position="801"/>
    </location>
</feature>
<dbReference type="FunFam" id="1.10.3810.10:FF:000001">
    <property type="entry name" value="Penicillin-binding protein 1A"/>
    <property type="match status" value="1"/>
</dbReference>
<dbReference type="GO" id="GO:0030288">
    <property type="term" value="C:outer membrane-bounded periplasmic space"/>
    <property type="evidence" value="ECO:0007669"/>
    <property type="project" value="TreeGrafter"/>
</dbReference>
<dbReference type="InterPro" id="IPR001460">
    <property type="entry name" value="PCN-bd_Tpept"/>
</dbReference>
<dbReference type="Pfam" id="PF00912">
    <property type="entry name" value="Transgly"/>
    <property type="match status" value="1"/>
</dbReference>
<dbReference type="InterPro" id="IPR012338">
    <property type="entry name" value="Beta-lactam/transpept-like"/>
</dbReference>
<dbReference type="PROSITE" id="PS50853">
    <property type="entry name" value="FN3"/>
    <property type="match status" value="1"/>
</dbReference>
<dbReference type="EMBL" id="VTEH01000003">
    <property type="protein sequence ID" value="TYR76495.1"/>
    <property type="molecule type" value="Genomic_DNA"/>
</dbReference>
<keyword evidence="10" id="KW-0511">Multifunctional enzyme</keyword>
<evidence type="ECO:0000256" key="10">
    <source>
        <dbReference type="ARBA" id="ARBA00023268"/>
    </source>
</evidence>
<comment type="similarity">
    <text evidence="2">In the N-terminal section; belongs to the glycosyltransferase 51 family.</text>
</comment>
<protein>
    <submittedName>
        <fullName evidence="17">PBP1A family penicillin-binding protein</fullName>
    </submittedName>
</protein>
<dbReference type="InterPro" id="IPR023346">
    <property type="entry name" value="Lysozyme-like_dom_sf"/>
</dbReference>
<keyword evidence="9" id="KW-0573">Peptidoglycan synthesis</keyword>
<evidence type="ECO:0000256" key="9">
    <source>
        <dbReference type="ARBA" id="ARBA00022984"/>
    </source>
</evidence>
<dbReference type="InterPro" id="IPR013783">
    <property type="entry name" value="Ig-like_fold"/>
</dbReference>
<feature type="compositionally biased region" description="Acidic residues" evidence="14">
    <location>
        <begin position="799"/>
        <end position="865"/>
    </location>
</feature>
<dbReference type="Gene3D" id="1.10.3810.10">
    <property type="entry name" value="Biosynthetic peptidoglycan transglycosylase-like"/>
    <property type="match status" value="1"/>
</dbReference>
<feature type="region of interest" description="Disordered" evidence="14">
    <location>
        <begin position="780"/>
        <end position="884"/>
    </location>
</feature>
<dbReference type="Pfam" id="PF00905">
    <property type="entry name" value="Transpeptidase"/>
    <property type="match status" value="1"/>
</dbReference>
<accession>A0A5D4KIA9</accession>
<evidence type="ECO:0000256" key="15">
    <source>
        <dbReference type="SAM" id="Phobius"/>
    </source>
</evidence>
<proteinExistence type="inferred from homology"/>
<keyword evidence="15" id="KW-0812">Transmembrane</keyword>
<feature type="compositionally biased region" description="Basic residues" evidence="14">
    <location>
        <begin position="21"/>
        <end position="32"/>
    </location>
</feature>
<dbReference type="SUPFAM" id="SSF56601">
    <property type="entry name" value="beta-lactamase/transpeptidase-like"/>
    <property type="match status" value="1"/>
</dbReference>
<dbReference type="GO" id="GO:0006508">
    <property type="term" value="P:proteolysis"/>
    <property type="evidence" value="ECO:0007669"/>
    <property type="project" value="UniProtKB-KW"/>
</dbReference>
<evidence type="ECO:0000256" key="7">
    <source>
        <dbReference type="ARBA" id="ARBA00022801"/>
    </source>
</evidence>
<comment type="catalytic activity">
    <reaction evidence="12">
        <text>Preferential cleavage: (Ac)2-L-Lys-D-Ala-|-D-Ala. Also transpeptidation of peptidyl-alanyl moieties that are N-acyl substituents of D-alanine.</text>
        <dbReference type="EC" id="3.4.16.4"/>
    </reaction>
</comment>
<evidence type="ECO:0000256" key="4">
    <source>
        <dbReference type="ARBA" id="ARBA00022670"/>
    </source>
</evidence>
<evidence type="ECO:0000256" key="6">
    <source>
        <dbReference type="ARBA" id="ARBA00022679"/>
    </source>
</evidence>
<evidence type="ECO:0000256" key="14">
    <source>
        <dbReference type="SAM" id="MobiDB-lite"/>
    </source>
</evidence>
<dbReference type="GO" id="GO:0008658">
    <property type="term" value="F:penicillin binding"/>
    <property type="evidence" value="ECO:0007669"/>
    <property type="project" value="InterPro"/>
</dbReference>
<keyword evidence="4" id="KW-0645">Protease</keyword>
<keyword evidence="15" id="KW-1133">Transmembrane helix</keyword>
<organism evidence="17 18">
    <name type="scientific">Rossellomorea vietnamensis</name>
    <dbReference type="NCBI Taxonomy" id="218284"/>
    <lineage>
        <taxon>Bacteria</taxon>
        <taxon>Bacillati</taxon>
        <taxon>Bacillota</taxon>
        <taxon>Bacilli</taxon>
        <taxon>Bacillales</taxon>
        <taxon>Bacillaceae</taxon>
        <taxon>Rossellomorea</taxon>
    </lineage>
</organism>
<dbReference type="InterPro" id="IPR003961">
    <property type="entry name" value="FN3_dom"/>
</dbReference>
<dbReference type="InterPro" id="IPR036950">
    <property type="entry name" value="PBP_transglycosylase"/>
</dbReference>
<evidence type="ECO:0000313" key="17">
    <source>
        <dbReference type="EMBL" id="TYR76495.1"/>
    </source>
</evidence>
<dbReference type="PANTHER" id="PTHR32282">
    <property type="entry name" value="BINDING PROTEIN TRANSPEPTIDASE, PUTATIVE-RELATED"/>
    <property type="match status" value="1"/>
</dbReference>
<feature type="compositionally biased region" description="Gly residues" evidence="14">
    <location>
        <begin position="866"/>
        <end position="875"/>
    </location>
</feature>
<keyword evidence="3" id="KW-0121">Carboxypeptidase</keyword>
<dbReference type="InterPro" id="IPR036116">
    <property type="entry name" value="FN3_sf"/>
</dbReference>
<comment type="similarity">
    <text evidence="1">In the C-terminal section; belongs to the transpeptidase family.</text>
</comment>
<feature type="region of interest" description="Disordered" evidence="14">
    <location>
        <begin position="659"/>
        <end position="681"/>
    </location>
</feature>
<dbReference type="SUPFAM" id="SSF53955">
    <property type="entry name" value="Lysozyme-like"/>
    <property type="match status" value="1"/>
</dbReference>
<evidence type="ECO:0000256" key="3">
    <source>
        <dbReference type="ARBA" id="ARBA00022645"/>
    </source>
</evidence>
<keyword evidence="8" id="KW-0133">Cell shape</keyword>
<dbReference type="Proteomes" id="UP000323317">
    <property type="component" value="Unassembled WGS sequence"/>
</dbReference>
<dbReference type="Gene3D" id="3.40.710.10">
    <property type="entry name" value="DD-peptidase/beta-lactamase superfamily"/>
    <property type="match status" value="1"/>
</dbReference>
<dbReference type="GO" id="GO:0071555">
    <property type="term" value="P:cell wall organization"/>
    <property type="evidence" value="ECO:0007669"/>
    <property type="project" value="UniProtKB-KW"/>
</dbReference>
<evidence type="ECO:0000256" key="13">
    <source>
        <dbReference type="ARBA" id="ARBA00049902"/>
    </source>
</evidence>
<evidence type="ECO:0000256" key="5">
    <source>
        <dbReference type="ARBA" id="ARBA00022676"/>
    </source>
</evidence>
<dbReference type="GO" id="GO:0009252">
    <property type="term" value="P:peptidoglycan biosynthetic process"/>
    <property type="evidence" value="ECO:0007669"/>
    <property type="project" value="UniProtKB-KW"/>
</dbReference>
<feature type="region of interest" description="Disordered" evidence="14">
    <location>
        <begin position="1"/>
        <end position="32"/>
    </location>
</feature>
<dbReference type="AlphaFoldDB" id="A0A5D4KIA9"/>
<evidence type="ECO:0000256" key="1">
    <source>
        <dbReference type="ARBA" id="ARBA00007090"/>
    </source>
</evidence>